<gene>
    <name evidence="4" type="ORF">AHOG_17980</name>
</gene>
<dbReference type="Gene3D" id="1.10.357.10">
    <property type="entry name" value="Tetracycline Repressor, domain 2"/>
    <property type="match status" value="1"/>
</dbReference>
<accession>A0A221W682</accession>
<dbReference type="EMBL" id="CP022521">
    <property type="protein sequence ID" value="ASO21221.1"/>
    <property type="molecule type" value="Genomic_DNA"/>
</dbReference>
<dbReference type="PANTHER" id="PTHR30055">
    <property type="entry name" value="HTH-TYPE TRANSCRIPTIONAL REGULATOR RUTR"/>
    <property type="match status" value="1"/>
</dbReference>
<dbReference type="GO" id="GO:0000976">
    <property type="term" value="F:transcription cis-regulatory region binding"/>
    <property type="evidence" value="ECO:0007669"/>
    <property type="project" value="TreeGrafter"/>
</dbReference>
<reference evidence="4 5" key="1">
    <citation type="submission" date="2017-07" db="EMBL/GenBank/DDBJ databases">
        <title>Complete genome sequence of Actinoalloteichus hoggarensis DSM 45943, type strain of Actinoalloteichus hoggarensis.</title>
        <authorList>
            <person name="Ruckert C."/>
            <person name="Nouioui I."/>
            <person name="Willmese J."/>
            <person name="van Wezel G."/>
            <person name="Klenk H.-P."/>
            <person name="Kalinowski J."/>
            <person name="Zotchev S.B."/>
        </authorList>
    </citation>
    <scope>NUCLEOTIDE SEQUENCE [LARGE SCALE GENOMIC DNA]</scope>
    <source>
        <strain evidence="4 5">DSM 45943</strain>
    </source>
</reference>
<keyword evidence="5" id="KW-1185">Reference proteome</keyword>
<dbReference type="PROSITE" id="PS50977">
    <property type="entry name" value="HTH_TETR_2"/>
    <property type="match status" value="1"/>
</dbReference>
<keyword evidence="3" id="KW-0804">Transcription</keyword>
<dbReference type="PANTHER" id="PTHR30055:SF148">
    <property type="entry name" value="TETR-FAMILY TRANSCRIPTIONAL REGULATOR"/>
    <property type="match status" value="1"/>
</dbReference>
<name>A0A221W682_9PSEU</name>
<dbReference type="AlphaFoldDB" id="A0A221W682"/>
<dbReference type="InterPro" id="IPR036271">
    <property type="entry name" value="Tet_transcr_reg_TetR-rel_C_sf"/>
</dbReference>
<dbReference type="InterPro" id="IPR009057">
    <property type="entry name" value="Homeodomain-like_sf"/>
</dbReference>
<dbReference type="Pfam" id="PF00440">
    <property type="entry name" value="TetR_N"/>
    <property type="match status" value="1"/>
</dbReference>
<dbReference type="RefSeq" id="WP_093942420.1">
    <property type="nucleotide sequence ID" value="NZ_CP022521.1"/>
</dbReference>
<dbReference type="Gene3D" id="1.10.10.60">
    <property type="entry name" value="Homeodomain-like"/>
    <property type="match status" value="1"/>
</dbReference>
<evidence type="ECO:0000256" key="1">
    <source>
        <dbReference type="ARBA" id="ARBA00023015"/>
    </source>
</evidence>
<evidence type="ECO:0000313" key="4">
    <source>
        <dbReference type="EMBL" id="ASO21221.1"/>
    </source>
</evidence>
<keyword evidence="2" id="KW-0238">DNA-binding</keyword>
<dbReference type="GO" id="GO:0003700">
    <property type="term" value="F:DNA-binding transcription factor activity"/>
    <property type="evidence" value="ECO:0007669"/>
    <property type="project" value="TreeGrafter"/>
</dbReference>
<evidence type="ECO:0000256" key="2">
    <source>
        <dbReference type="ARBA" id="ARBA00023125"/>
    </source>
</evidence>
<dbReference type="SUPFAM" id="SSF48498">
    <property type="entry name" value="Tetracyclin repressor-like, C-terminal domain"/>
    <property type="match status" value="1"/>
</dbReference>
<dbReference type="Pfam" id="PF16859">
    <property type="entry name" value="TetR_C_11"/>
    <property type="match status" value="1"/>
</dbReference>
<dbReference type="SUPFAM" id="SSF46689">
    <property type="entry name" value="Homeodomain-like"/>
    <property type="match status" value="1"/>
</dbReference>
<dbReference type="OrthoDB" id="9796019at2"/>
<dbReference type="InterPro" id="IPR050109">
    <property type="entry name" value="HTH-type_TetR-like_transc_reg"/>
</dbReference>
<evidence type="ECO:0000256" key="3">
    <source>
        <dbReference type="ARBA" id="ARBA00023163"/>
    </source>
</evidence>
<proteinExistence type="predicted"/>
<evidence type="ECO:0000313" key="5">
    <source>
        <dbReference type="Proteomes" id="UP000204221"/>
    </source>
</evidence>
<dbReference type="InterPro" id="IPR011075">
    <property type="entry name" value="TetR_C"/>
</dbReference>
<dbReference type="InterPro" id="IPR001647">
    <property type="entry name" value="HTH_TetR"/>
</dbReference>
<dbReference type="KEGG" id="ahg:AHOG_17980"/>
<protein>
    <submittedName>
        <fullName evidence="4">Transcriptional regulator, TetR family</fullName>
    </submittedName>
</protein>
<keyword evidence="1" id="KW-0805">Transcription regulation</keyword>
<organism evidence="4 5">
    <name type="scientific">Actinoalloteichus hoggarensis</name>
    <dbReference type="NCBI Taxonomy" id="1470176"/>
    <lineage>
        <taxon>Bacteria</taxon>
        <taxon>Bacillati</taxon>
        <taxon>Actinomycetota</taxon>
        <taxon>Actinomycetes</taxon>
        <taxon>Pseudonocardiales</taxon>
        <taxon>Pseudonocardiaceae</taxon>
        <taxon>Actinoalloteichus</taxon>
    </lineage>
</organism>
<dbReference type="Proteomes" id="UP000204221">
    <property type="component" value="Chromosome"/>
</dbReference>
<sequence length="185" mass="20679">MSTREGSRPGGRSARVQRSVHDAVRELLALRGREELTVPMIAAQAGVTSSTIYRRWGDLHQLLSDVAVERLRPDALPDDTGTLRTDLMTWAEQYLEETASPPGQDYLRDVLAARREQGNSFRCSEFNRQQINHILARAEARGEPVPPVDTVLDRVVAPTVYRILFSAEPPPPDWVRGLVAELLAE</sequence>